<evidence type="ECO:0000313" key="2">
    <source>
        <dbReference type="EMBL" id="AVP99768.1"/>
    </source>
</evidence>
<evidence type="ECO:0000256" key="1">
    <source>
        <dbReference type="SAM" id="Phobius"/>
    </source>
</evidence>
<reference evidence="2 3" key="1">
    <citation type="submission" date="2018-03" db="EMBL/GenBank/DDBJ databases">
        <title>Ahniella affigens gen. nov., sp. nov., a gammaproteobacterium isolated from sandy soil near a stream.</title>
        <authorList>
            <person name="Ko Y."/>
            <person name="Kim J.-H."/>
        </authorList>
    </citation>
    <scope>NUCLEOTIDE SEQUENCE [LARGE SCALE GENOMIC DNA]</scope>
    <source>
        <strain evidence="2 3">D13</strain>
    </source>
</reference>
<protein>
    <submittedName>
        <fullName evidence="2">Uncharacterized protein</fullName>
    </submittedName>
</protein>
<keyword evidence="1" id="KW-0812">Transmembrane</keyword>
<dbReference type="RefSeq" id="WP_106893687.1">
    <property type="nucleotide sequence ID" value="NZ_CP027860.1"/>
</dbReference>
<evidence type="ECO:0000313" key="3">
    <source>
        <dbReference type="Proteomes" id="UP000241074"/>
    </source>
</evidence>
<name>A0A2P1PY43_9GAMM</name>
<dbReference type="Proteomes" id="UP000241074">
    <property type="component" value="Chromosome"/>
</dbReference>
<keyword evidence="1" id="KW-1133">Transmembrane helix</keyword>
<dbReference type="KEGG" id="xba:C7S18_22470"/>
<gene>
    <name evidence="2" type="ORF">C7S18_22470</name>
</gene>
<feature type="transmembrane region" description="Helical" evidence="1">
    <location>
        <begin position="121"/>
        <end position="140"/>
    </location>
</feature>
<sequence>MRRIRTRDNRAERRRHLAPQAPEARGVRLNLPWVSGWIVVALVAVTLIGGLLRLALGDFAWFQPGVFWRHLFTVVAILLAFAVFKESAWRREHRTVHKVRFVAGVSAGLMVGIAYSTFAGGLLMAAFIGVLAGLVFDLVVRK</sequence>
<keyword evidence="1" id="KW-0472">Membrane</keyword>
<feature type="transmembrane region" description="Helical" evidence="1">
    <location>
        <begin position="96"/>
        <end position="115"/>
    </location>
</feature>
<organism evidence="2 3">
    <name type="scientific">Ahniella affigens</name>
    <dbReference type="NCBI Taxonomy" id="2021234"/>
    <lineage>
        <taxon>Bacteria</taxon>
        <taxon>Pseudomonadati</taxon>
        <taxon>Pseudomonadota</taxon>
        <taxon>Gammaproteobacteria</taxon>
        <taxon>Lysobacterales</taxon>
        <taxon>Rhodanobacteraceae</taxon>
        <taxon>Ahniella</taxon>
    </lineage>
</organism>
<proteinExistence type="predicted"/>
<keyword evidence="3" id="KW-1185">Reference proteome</keyword>
<accession>A0A2P1PY43</accession>
<feature type="transmembrane region" description="Helical" evidence="1">
    <location>
        <begin position="34"/>
        <end position="55"/>
    </location>
</feature>
<reference evidence="2 3" key="2">
    <citation type="submission" date="2018-03" db="EMBL/GenBank/DDBJ databases">
        <authorList>
            <person name="Keele B.F."/>
        </authorList>
    </citation>
    <scope>NUCLEOTIDE SEQUENCE [LARGE SCALE GENOMIC DNA]</scope>
    <source>
        <strain evidence="2 3">D13</strain>
    </source>
</reference>
<dbReference type="EMBL" id="CP027860">
    <property type="protein sequence ID" value="AVP99768.1"/>
    <property type="molecule type" value="Genomic_DNA"/>
</dbReference>
<dbReference type="AlphaFoldDB" id="A0A2P1PY43"/>
<feature type="transmembrane region" description="Helical" evidence="1">
    <location>
        <begin position="67"/>
        <end position="84"/>
    </location>
</feature>